<dbReference type="GeneID" id="77844819"/>
<dbReference type="SMART" id="SM00387">
    <property type="entry name" value="HATPase_c"/>
    <property type="match status" value="1"/>
</dbReference>
<feature type="transmembrane region" description="Helical" evidence="14">
    <location>
        <begin position="151"/>
        <end position="170"/>
    </location>
</feature>
<evidence type="ECO:0000256" key="11">
    <source>
        <dbReference type="ARBA" id="ARBA00022989"/>
    </source>
</evidence>
<dbReference type="CDD" id="cd06225">
    <property type="entry name" value="HAMP"/>
    <property type="match status" value="1"/>
</dbReference>
<proteinExistence type="predicted"/>
<dbReference type="Gene3D" id="6.10.340.10">
    <property type="match status" value="1"/>
</dbReference>
<evidence type="ECO:0000313" key="20">
    <source>
        <dbReference type="Proteomes" id="UP000527860"/>
    </source>
</evidence>
<dbReference type="PANTHER" id="PTHR45436">
    <property type="entry name" value="SENSOR HISTIDINE KINASE YKOH"/>
    <property type="match status" value="1"/>
</dbReference>
<evidence type="ECO:0000256" key="8">
    <source>
        <dbReference type="ARBA" id="ARBA00022741"/>
    </source>
</evidence>
<feature type="transmembrane region" description="Helical" evidence="14">
    <location>
        <begin position="7"/>
        <end position="30"/>
    </location>
</feature>
<dbReference type="OrthoDB" id="9786919at2"/>
<dbReference type="InterPro" id="IPR003594">
    <property type="entry name" value="HATPase_dom"/>
</dbReference>
<dbReference type="GO" id="GO:0005524">
    <property type="term" value="F:ATP binding"/>
    <property type="evidence" value="ECO:0007669"/>
    <property type="project" value="UniProtKB-KW"/>
</dbReference>
<dbReference type="InterPro" id="IPR004358">
    <property type="entry name" value="Sig_transdc_His_kin-like_C"/>
</dbReference>
<dbReference type="AlphaFoldDB" id="A0A0C2HPG3"/>
<comment type="catalytic activity">
    <reaction evidence="1">
        <text>ATP + protein L-histidine = ADP + protein N-phospho-L-histidine.</text>
        <dbReference type="EC" id="2.7.13.3"/>
    </reaction>
</comment>
<dbReference type="Gene3D" id="1.10.287.130">
    <property type="match status" value="1"/>
</dbReference>
<dbReference type="InterPro" id="IPR036097">
    <property type="entry name" value="HisK_dim/P_sf"/>
</dbReference>
<dbReference type="PROSITE" id="PS50109">
    <property type="entry name" value="HIS_KIN"/>
    <property type="match status" value="1"/>
</dbReference>
<keyword evidence="5" id="KW-0597">Phosphoprotein</keyword>
<dbReference type="FunFam" id="1.10.287.130:FF:000001">
    <property type="entry name" value="Two-component sensor histidine kinase"/>
    <property type="match status" value="1"/>
</dbReference>
<evidence type="ECO:0000256" key="6">
    <source>
        <dbReference type="ARBA" id="ARBA00022679"/>
    </source>
</evidence>
<dbReference type="Proteomes" id="UP000527860">
    <property type="component" value="Unassembled WGS sequence"/>
</dbReference>
<dbReference type="GO" id="GO:0000155">
    <property type="term" value="F:phosphorelay sensor kinase activity"/>
    <property type="evidence" value="ECO:0007669"/>
    <property type="project" value="InterPro"/>
</dbReference>
<evidence type="ECO:0000256" key="12">
    <source>
        <dbReference type="ARBA" id="ARBA00023012"/>
    </source>
</evidence>
<evidence type="ECO:0000256" key="3">
    <source>
        <dbReference type="ARBA" id="ARBA00012438"/>
    </source>
</evidence>
<dbReference type="InterPro" id="IPR005467">
    <property type="entry name" value="His_kinase_dom"/>
</dbReference>
<dbReference type="PANTHER" id="PTHR45436:SF5">
    <property type="entry name" value="SENSOR HISTIDINE KINASE TRCS"/>
    <property type="match status" value="1"/>
</dbReference>
<evidence type="ECO:0000256" key="7">
    <source>
        <dbReference type="ARBA" id="ARBA00022692"/>
    </source>
</evidence>
<keyword evidence="8" id="KW-0547">Nucleotide-binding</keyword>
<dbReference type="InterPro" id="IPR003661">
    <property type="entry name" value="HisK_dim/P_dom"/>
</dbReference>
<dbReference type="SUPFAM" id="SSF55874">
    <property type="entry name" value="ATPase domain of HSP90 chaperone/DNA topoisomerase II/histidine kinase"/>
    <property type="match status" value="1"/>
</dbReference>
<dbReference type="SMART" id="SM00388">
    <property type="entry name" value="HisKA"/>
    <property type="match status" value="1"/>
</dbReference>
<comment type="caution">
    <text evidence="17">The sequence shown here is derived from an EMBL/GenBank/DDBJ whole genome shotgun (WGS) entry which is preliminary data.</text>
</comment>
<evidence type="ECO:0000313" key="19">
    <source>
        <dbReference type="Proteomes" id="UP000031546"/>
    </source>
</evidence>
<protein>
    <recommendedName>
        <fullName evidence="3">histidine kinase</fullName>
        <ecNumber evidence="3">2.7.13.3</ecNumber>
    </recommendedName>
</protein>
<keyword evidence="20" id="KW-1185">Reference proteome</keyword>
<dbReference type="InterPro" id="IPR003660">
    <property type="entry name" value="HAMP_dom"/>
</dbReference>
<keyword evidence="12" id="KW-0902">Two-component regulatory system</keyword>
<dbReference type="GO" id="GO:0005886">
    <property type="term" value="C:plasma membrane"/>
    <property type="evidence" value="ECO:0007669"/>
    <property type="project" value="UniProtKB-SubCell"/>
</dbReference>
<dbReference type="PROSITE" id="PS50885">
    <property type="entry name" value="HAMP"/>
    <property type="match status" value="1"/>
</dbReference>
<organism evidence="17 19">
    <name type="scientific">Salinicoccus roseus</name>
    <dbReference type="NCBI Taxonomy" id="45670"/>
    <lineage>
        <taxon>Bacteria</taxon>
        <taxon>Bacillati</taxon>
        <taxon>Bacillota</taxon>
        <taxon>Bacilli</taxon>
        <taxon>Bacillales</taxon>
        <taxon>Staphylococcaceae</taxon>
        <taxon>Salinicoccus</taxon>
    </lineage>
</organism>
<dbReference type="PRINTS" id="PR00344">
    <property type="entry name" value="BCTRLSENSOR"/>
</dbReference>
<evidence type="ECO:0000256" key="5">
    <source>
        <dbReference type="ARBA" id="ARBA00022553"/>
    </source>
</evidence>
<keyword evidence="13 14" id="KW-0472">Membrane</keyword>
<evidence type="ECO:0000259" key="15">
    <source>
        <dbReference type="PROSITE" id="PS50109"/>
    </source>
</evidence>
<reference evidence="18" key="2">
    <citation type="submission" date="2020-04" db="EMBL/GenBank/DDBJ databases">
        <authorList>
            <person name="Tanveer F."/>
            <person name="Xie Y."/>
            <person name="Shinwari Z.K."/>
        </authorList>
    </citation>
    <scope>NUCLEOTIDE SEQUENCE</scope>
    <source>
        <strain evidence="18">MOSEL-ME25</strain>
    </source>
</reference>
<reference evidence="18" key="3">
    <citation type="submission" date="2022-12" db="EMBL/GenBank/DDBJ databases">
        <title>Genome analysis and biological profiling of marine Salinicoccus roseus MOSEL-ME25.</title>
        <authorList>
            <person name="Mirza F.T."/>
            <person name="Xie Y."/>
            <person name="Shinwari Z.K."/>
        </authorList>
    </citation>
    <scope>NUCLEOTIDE SEQUENCE</scope>
    <source>
        <strain evidence="18">MOSEL-ME25</strain>
    </source>
</reference>
<evidence type="ECO:0000313" key="17">
    <source>
        <dbReference type="EMBL" id="KIH71371.1"/>
    </source>
</evidence>
<dbReference type="Proteomes" id="UP000031546">
    <property type="component" value="Unassembled WGS sequence"/>
</dbReference>
<feature type="domain" description="Histidine kinase" evidence="15">
    <location>
        <begin position="238"/>
        <end position="451"/>
    </location>
</feature>
<dbReference type="InterPro" id="IPR050428">
    <property type="entry name" value="TCS_sensor_his_kinase"/>
</dbReference>
<evidence type="ECO:0000256" key="13">
    <source>
        <dbReference type="ARBA" id="ARBA00023136"/>
    </source>
</evidence>
<keyword evidence="7 14" id="KW-0812">Transmembrane</keyword>
<dbReference type="EMBL" id="JXII01000003">
    <property type="protein sequence ID" value="KIH71371.1"/>
    <property type="molecule type" value="Genomic_DNA"/>
</dbReference>
<keyword evidence="11 14" id="KW-1133">Transmembrane helix</keyword>
<evidence type="ECO:0000313" key="18">
    <source>
        <dbReference type="EMBL" id="MDB0580056.1"/>
    </source>
</evidence>
<dbReference type="CDD" id="cd00082">
    <property type="entry name" value="HisKA"/>
    <property type="match status" value="1"/>
</dbReference>
<evidence type="ECO:0000256" key="14">
    <source>
        <dbReference type="SAM" id="Phobius"/>
    </source>
</evidence>
<name>A0A0C2HPG3_9STAP</name>
<dbReference type="EC" id="2.7.13.3" evidence="3"/>
<dbReference type="SMART" id="SM00304">
    <property type="entry name" value="HAMP"/>
    <property type="match status" value="1"/>
</dbReference>
<evidence type="ECO:0000259" key="16">
    <source>
        <dbReference type="PROSITE" id="PS50885"/>
    </source>
</evidence>
<dbReference type="SUPFAM" id="SSF47384">
    <property type="entry name" value="Homodimeric domain of signal transducing histidine kinase"/>
    <property type="match status" value="1"/>
</dbReference>
<keyword evidence="6" id="KW-0808">Transferase</keyword>
<evidence type="ECO:0000256" key="4">
    <source>
        <dbReference type="ARBA" id="ARBA00022475"/>
    </source>
</evidence>
<dbReference type="CDD" id="cd00075">
    <property type="entry name" value="HATPase"/>
    <property type="match status" value="1"/>
</dbReference>
<dbReference type="EMBL" id="JABEVU030000001">
    <property type="protein sequence ID" value="MDB0580056.1"/>
    <property type="molecule type" value="Genomic_DNA"/>
</dbReference>
<comment type="subcellular location">
    <subcellularLocation>
        <location evidence="2">Cell membrane</location>
        <topology evidence="2">Multi-pass membrane protein</topology>
    </subcellularLocation>
</comment>
<sequence length="457" mass="52529">MKLGTKIQLYTTVMTLIVVIIINLFVYYSYKQFSLNVEMGQLENRGFNIMQEIQNANDNDINAEAVLQAHLLSDGYMTVIDSENNPVVRIATEAEYANISMPYSTSQYAEAMNHEAHHFVMVSLPIIWENGEVYDLQIYENVQFLHETFEILRWILLLSTAIIFIVIFLLNRIITNFITRPINKLVDRMNRTETTSKYSMLEVDRKDTKELQELSAAFNNMMEELKIHDENQQAFIMNASHELKTPITVISSYSEMLKRFGKTREDVLDESIHAISDEARRMKYLTEQLLSFAKVNTGREEISRQPTRIVKLIRDIAARLETVYQREIDVRTDNEEVLAHVDVNTFDQLMKIFMDNAYKYSSDAIAVEVQDHGQSVEVTIKDRGIGIPEEDIDHIFTRFYRVDKARARKTGGSGLGLSIARELAKLNGIDISVDSQVDVGTTFRLTMESGGNDEEEN</sequence>
<dbReference type="RefSeq" id="WP_040105489.1">
    <property type="nucleotide sequence ID" value="NZ_JABEVU030000001.1"/>
</dbReference>
<gene>
    <name evidence="18" type="ORF">F7P68_0005905</name>
    <name evidence="17" type="ORF">SN16_04570</name>
</gene>
<evidence type="ECO:0000256" key="1">
    <source>
        <dbReference type="ARBA" id="ARBA00000085"/>
    </source>
</evidence>
<keyword evidence="10" id="KW-0067">ATP-binding</keyword>
<keyword evidence="9 17" id="KW-0418">Kinase</keyword>
<dbReference type="Gene3D" id="3.30.565.10">
    <property type="entry name" value="Histidine kinase-like ATPase, C-terminal domain"/>
    <property type="match status" value="1"/>
</dbReference>
<keyword evidence="4" id="KW-1003">Cell membrane</keyword>
<dbReference type="InterPro" id="IPR036890">
    <property type="entry name" value="HATPase_C_sf"/>
</dbReference>
<evidence type="ECO:0000256" key="9">
    <source>
        <dbReference type="ARBA" id="ARBA00022777"/>
    </source>
</evidence>
<dbReference type="Pfam" id="PF00512">
    <property type="entry name" value="HisKA"/>
    <property type="match status" value="1"/>
</dbReference>
<evidence type="ECO:0000256" key="10">
    <source>
        <dbReference type="ARBA" id="ARBA00022840"/>
    </source>
</evidence>
<dbReference type="Pfam" id="PF02518">
    <property type="entry name" value="HATPase_c"/>
    <property type="match status" value="1"/>
</dbReference>
<dbReference type="FunFam" id="3.30.565.10:FF:000006">
    <property type="entry name" value="Sensor histidine kinase WalK"/>
    <property type="match status" value="1"/>
</dbReference>
<evidence type="ECO:0000256" key="2">
    <source>
        <dbReference type="ARBA" id="ARBA00004651"/>
    </source>
</evidence>
<accession>A0A0C2HPG3</accession>
<feature type="domain" description="HAMP" evidence="16">
    <location>
        <begin position="176"/>
        <end position="230"/>
    </location>
</feature>
<dbReference type="STRING" id="45670.SN16_04570"/>
<reference evidence="17 19" key="1">
    <citation type="submission" date="2015-01" db="EMBL/GenBank/DDBJ databases">
        <title>Genome sequences of high lactate-tolerant strain Salinicoccus roseus W12 with industrial interest.</title>
        <authorList>
            <person name="Wang H."/>
            <person name="Yu B."/>
        </authorList>
    </citation>
    <scope>NUCLEOTIDE SEQUENCE [LARGE SCALE GENOMIC DNA]</scope>
    <source>
        <strain evidence="17 19">W12</strain>
    </source>
</reference>